<keyword evidence="1 6" id="KW-0479">Metal-binding</keyword>
<feature type="binding site" evidence="6">
    <location>
        <position position="79"/>
    </location>
    <ligand>
        <name>Mg(2+)</name>
        <dbReference type="ChEBI" id="CHEBI:18420"/>
    </ligand>
</feature>
<evidence type="ECO:0000256" key="3">
    <source>
        <dbReference type="ARBA" id="ARBA00022842"/>
    </source>
</evidence>
<name>A0A0C3EYK3_PILCF</name>
<evidence type="ECO:0000256" key="7">
    <source>
        <dbReference type="SAM" id="Phobius"/>
    </source>
</evidence>
<dbReference type="GO" id="GO:0005834">
    <property type="term" value="C:heterotrimeric G-protein complex"/>
    <property type="evidence" value="ECO:0007669"/>
    <property type="project" value="TreeGrafter"/>
</dbReference>
<keyword evidence="9" id="KW-1185">Reference proteome</keyword>
<dbReference type="Gene3D" id="3.40.50.300">
    <property type="entry name" value="P-loop containing nucleotide triphosphate hydrolases"/>
    <property type="match status" value="1"/>
</dbReference>
<dbReference type="PANTHER" id="PTHR10218">
    <property type="entry name" value="GTP-BINDING PROTEIN ALPHA SUBUNIT"/>
    <property type="match status" value="1"/>
</dbReference>
<dbReference type="Gene3D" id="1.10.400.10">
    <property type="entry name" value="GI Alpha 1, domain 2-like"/>
    <property type="match status" value="1"/>
</dbReference>
<dbReference type="AlphaFoldDB" id="A0A0C3EYK3"/>
<gene>
    <name evidence="8" type="ORF">PILCRDRAFT_737449</name>
</gene>
<protein>
    <submittedName>
        <fullName evidence="8">Uncharacterized protein</fullName>
    </submittedName>
</protein>
<dbReference type="GO" id="GO:0005737">
    <property type="term" value="C:cytoplasm"/>
    <property type="evidence" value="ECO:0007669"/>
    <property type="project" value="TreeGrafter"/>
</dbReference>
<keyword evidence="7" id="KW-1133">Transmembrane helix</keyword>
<dbReference type="GO" id="GO:0046872">
    <property type="term" value="F:metal ion binding"/>
    <property type="evidence" value="ECO:0007669"/>
    <property type="project" value="UniProtKB-KW"/>
</dbReference>
<feature type="transmembrane region" description="Helical" evidence="7">
    <location>
        <begin position="163"/>
        <end position="186"/>
    </location>
</feature>
<dbReference type="EMBL" id="KN833106">
    <property type="protein sequence ID" value="KIM72816.1"/>
    <property type="molecule type" value="Genomic_DNA"/>
</dbReference>
<keyword evidence="2" id="KW-0547">Nucleotide-binding</keyword>
<accession>A0A0C3EYK3</accession>
<dbReference type="OrthoDB" id="5817230at2759"/>
<sequence length="199" mass="22047">MSHQSCPDQVVAPPCRCTCENRQVLICPNLFNHHAQLRFAHVGRVTALFTTTIICAPPVNSLYVDNSPPSTGSGVSGKSTIVKQMKIIHQNGFSREKLLAYRISVYQNIVDSAQAIRTIGIDCETPSNRIPSLCCLSFFWGVGVYPAPLFRCFPTSLLFLSDFLFTILAMFISNHSSGLSFFFLACHRGLSSYHLHLTS</sequence>
<dbReference type="GO" id="GO:0001664">
    <property type="term" value="F:G protein-coupled receptor binding"/>
    <property type="evidence" value="ECO:0007669"/>
    <property type="project" value="TreeGrafter"/>
</dbReference>
<dbReference type="GO" id="GO:0031683">
    <property type="term" value="F:G-protein beta/gamma-subunit complex binding"/>
    <property type="evidence" value="ECO:0007669"/>
    <property type="project" value="InterPro"/>
</dbReference>
<proteinExistence type="predicted"/>
<evidence type="ECO:0000256" key="1">
    <source>
        <dbReference type="ARBA" id="ARBA00022723"/>
    </source>
</evidence>
<dbReference type="InParanoid" id="A0A0C3EYK3"/>
<keyword evidence="7" id="KW-0812">Transmembrane</keyword>
<organism evidence="8 9">
    <name type="scientific">Piloderma croceum (strain F 1598)</name>
    <dbReference type="NCBI Taxonomy" id="765440"/>
    <lineage>
        <taxon>Eukaryota</taxon>
        <taxon>Fungi</taxon>
        <taxon>Dikarya</taxon>
        <taxon>Basidiomycota</taxon>
        <taxon>Agaricomycotina</taxon>
        <taxon>Agaricomycetes</taxon>
        <taxon>Agaricomycetidae</taxon>
        <taxon>Atheliales</taxon>
        <taxon>Atheliaceae</taxon>
        <taxon>Piloderma</taxon>
    </lineage>
</organism>
<dbReference type="PANTHER" id="PTHR10218:SF369">
    <property type="entry name" value="GUANINE NUCLEOTIDE-BINDING PROTEIN ALPHA-2 SUBUNIT"/>
    <property type="match status" value="1"/>
</dbReference>
<keyword evidence="7" id="KW-0472">Membrane</keyword>
<evidence type="ECO:0000256" key="2">
    <source>
        <dbReference type="ARBA" id="ARBA00022741"/>
    </source>
</evidence>
<evidence type="ECO:0000256" key="6">
    <source>
        <dbReference type="PIRSR" id="PIRSR601019-2"/>
    </source>
</evidence>
<evidence type="ECO:0000313" key="8">
    <source>
        <dbReference type="EMBL" id="KIM72816.1"/>
    </source>
</evidence>
<dbReference type="GO" id="GO:0007189">
    <property type="term" value="P:adenylate cyclase-activating G protein-coupled receptor signaling pathway"/>
    <property type="evidence" value="ECO:0007669"/>
    <property type="project" value="TreeGrafter"/>
</dbReference>
<dbReference type="InterPro" id="IPR027417">
    <property type="entry name" value="P-loop_NTPase"/>
</dbReference>
<dbReference type="GO" id="GO:0003924">
    <property type="term" value="F:GTPase activity"/>
    <property type="evidence" value="ECO:0007669"/>
    <property type="project" value="InterPro"/>
</dbReference>
<dbReference type="InterPro" id="IPR001019">
    <property type="entry name" value="Gprotein_alpha_su"/>
</dbReference>
<reference evidence="9" key="2">
    <citation type="submission" date="2015-01" db="EMBL/GenBank/DDBJ databases">
        <title>Evolutionary Origins and Diversification of the Mycorrhizal Mutualists.</title>
        <authorList>
            <consortium name="DOE Joint Genome Institute"/>
            <consortium name="Mycorrhizal Genomics Consortium"/>
            <person name="Kohler A."/>
            <person name="Kuo A."/>
            <person name="Nagy L.G."/>
            <person name="Floudas D."/>
            <person name="Copeland A."/>
            <person name="Barry K.W."/>
            <person name="Cichocki N."/>
            <person name="Veneault-Fourrey C."/>
            <person name="LaButti K."/>
            <person name="Lindquist E.A."/>
            <person name="Lipzen A."/>
            <person name="Lundell T."/>
            <person name="Morin E."/>
            <person name="Murat C."/>
            <person name="Riley R."/>
            <person name="Ohm R."/>
            <person name="Sun H."/>
            <person name="Tunlid A."/>
            <person name="Henrissat B."/>
            <person name="Grigoriev I.V."/>
            <person name="Hibbett D.S."/>
            <person name="Martin F."/>
        </authorList>
    </citation>
    <scope>NUCLEOTIDE SEQUENCE [LARGE SCALE GENOMIC DNA]</scope>
    <source>
        <strain evidence="9">F 1598</strain>
    </source>
</reference>
<evidence type="ECO:0000256" key="5">
    <source>
        <dbReference type="ARBA" id="ARBA00023224"/>
    </source>
</evidence>
<dbReference type="STRING" id="765440.A0A0C3EYK3"/>
<keyword evidence="4" id="KW-0342">GTP-binding</keyword>
<evidence type="ECO:0000256" key="4">
    <source>
        <dbReference type="ARBA" id="ARBA00023134"/>
    </source>
</evidence>
<evidence type="ECO:0000313" key="9">
    <source>
        <dbReference type="Proteomes" id="UP000054166"/>
    </source>
</evidence>
<reference evidence="8 9" key="1">
    <citation type="submission" date="2014-04" db="EMBL/GenBank/DDBJ databases">
        <authorList>
            <consortium name="DOE Joint Genome Institute"/>
            <person name="Kuo A."/>
            <person name="Tarkka M."/>
            <person name="Buscot F."/>
            <person name="Kohler A."/>
            <person name="Nagy L.G."/>
            <person name="Floudas D."/>
            <person name="Copeland A."/>
            <person name="Barry K.W."/>
            <person name="Cichocki N."/>
            <person name="Veneault-Fourrey C."/>
            <person name="LaButti K."/>
            <person name="Lindquist E.A."/>
            <person name="Lipzen A."/>
            <person name="Lundell T."/>
            <person name="Morin E."/>
            <person name="Murat C."/>
            <person name="Sun H."/>
            <person name="Tunlid A."/>
            <person name="Henrissat B."/>
            <person name="Grigoriev I.V."/>
            <person name="Hibbett D.S."/>
            <person name="Martin F."/>
            <person name="Nordberg H.P."/>
            <person name="Cantor M.N."/>
            <person name="Hua S.X."/>
        </authorList>
    </citation>
    <scope>NUCLEOTIDE SEQUENCE [LARGE SCALE GENOMIC DNA]</scope>
    <source>
        <strain evidence="8 9">F 1598</strain>
    </source>
</reference>
<dbReference type="GO" id="GO:0005525">
    <property type="term" value="F:GTP binding"/>
    <property type="evidence" value="ECO:0007669"/>
    <property type="project" value="UniProtKB-KW"/>
</dbReference>
<keyword evidence="3 6" id="KW-0460">Magnesium</keyword>
<dbReference type="InterPro" id="IPR011025">
    <property type="entry name" value="GproteinA_insert"/>
</dbReference>
<keyword evidence="5" id="KW-0807">Transducer</keyword>
<dbReference type="Proteomes" id="UP000054166">
    <property type="component" value="Unassembled WGS sequence"/>
</dbReference>
<dbReference type="HOGENOM" id="CLU_1372678_0_0_1"/>